<evidence type="ECO:0008006" key="4">
    <source>
        <dbReference type="Google" id="ProtNLM"/>
    </source>
</evidence>
<organism evidence="2 3">
    <name type="scientific">Blastopirellula sediminis</name>
    <dbReference type="NCBI Taxonomy" id="2894196"/>
    <lineage>
        <taxon>Bacteria</taxon>
        <taxon>Pseudomonadati</taxon>
        <taxon>Planctomycetota</taxon>
        <taxon>Planctomycetia</taxon>
        <taxon>Pirellulales</taxon>
        <taxon>Pirellulaceae</taxon>
        <taxon>Blastopirellula</taxon>
    </lineage>
</organism>
<dbReference type="EMBL" id="JAJKFT010000010">
    <property type="protein sequence ID" value="MCC9631082.1"/>
    <property type="molecule type" value="Genomic_DNA"/>
</dbReference>
<reference evidence="2" key="1">
    <citation type="submission" date="2021-11" db="EMBL/GenBank/DDBJ databases">
        <title>Genome sequence.</title>
        <authorList>
            <person name="Sun Q."/>
        </authorList>
    </citation>
    <scope>NUCLEOTIDE SEQUENCE</scope>
    <source>
        <strain evidence="2">JC732</strain>
    </source>
</reference>
<keyword evidence="3" id="KW-1185">Reference proteome</keyword>
<proteinExistence type="predicted"/>
<keyword evidence="1" id="KW-0732">Signal</keyword>
<name>A0A9X1MRG2_9BACT</name>
<dbReference type="RefSeq" id="WP_230222748.1">
    <property type="nucleotide sequence ID" value="NZ_JAJKFT010000010.1"/>
</dbReference>
<evidence type="ECO:0000313" key="2">
    <source>
        <dbReference type="EMBL" id="MCC9631082.1"/>
    </source>
</evidence>
<protein>
    <recommendedName>
        <fullName evidence="4">Carboxypeptidase regulatory-like domain-containing protein</fullName>
    </recommendedName>
</protein>
<sequence length="137" mass="14293">MSTMKLSALLLLALIATVGCGSSNQASLGTVTGILLVDGQPARAGINLEFDPVEKGVRGSTATTNAAGQFEAEYSITRKGVRLGQCVVKLVPPETVPTAGSGKRKLPFPEQYYDEIQQVDITSGHTSLELAISKSGT</sequence>
<feature type="signal peptide" evidence="1">
    <location>
        <begin position="1"/>
        <end position="21"/>
    </location>
</feature>
<dbReference type="AlphaFoldDB" id="A0A9X1MRG2"/>
<evidence type="ECO:0000256" key="1">
    <source>
        <dbReference type="SAM" id="SignalP"/>
    </source>
</evidence>
<accession>A0A9X1MRG2</accession>
<evidence type="ECO:0000313" key="3">
    <source>
        <dbReference type="Proteomes" id="UP001139103"/>
    </source>
</evidence>
<feature type="chain" id="PRO_5041000807" description="Carboxypeptidase regulatory-like domain-containing protein" evidence="1">
    <location>
        <begin position="22"/>
        <end position="137"/>
    </location>
</feature>
<dbReference type="Proteomes" id="UP001139103">
    <property type="component" value="Unassembled WGS sequence"/>
</dbReference>
<dbReference type="PROSITE" id="PS51257">
    <property type="entry name" value="PROKAR_LIPOPROTEIN"/>
    <property type="match status" value="1"/>
</dbReference>
<comment type="caution">
    <text evidence="2">The sequence shown here is derived from an EMBL/GenBank/DDBJ whole genome shotgun (WGS) entry which is preliminary data.</text>
</comment>
<gene>
    <name evidence="2" type="ORF">LOC68_22040</name>
</gene>